<keyword evidence="3" id="KW-1185">Reference proteome</keyword>
<dbReference type="Proteomes" id="UP000009081">
    <property type="component" value="Plasmid megaplasmid"/>
</dbReference>
<protein>
    <submittedName>
        <fullName evidence="2">Uncharacterized protein</fullName>
    </submittedName>
</protein>
<dbReference type="KEGG" id="mea:Mex_2p0717"/>
<keyword evidence="1" id="KW-0472">Membrane</keyword>
<keyword evidence="1" id="KW-0812">Transmembrane</keyword>
<keyword evidence="1" id="KW-1133">Transmembrane helix</keyword>
<sequence>MEAAAARIGSELAGQAAATAAAVGTGAAAGLLLSGAASGAVLAPAVAVTVLAFAASLVRGPREMRDPALRLACDAVSAAGAAALFWAAPGLTPF</sequence>
<keyword evidence="2" id="KW-0614">Plasmid</keyword>
<evidence type="ECO:0000256" key="1">
    <source>
        <dbReference type="SAM" id="Phobius"/>
    </source>
</evidence>
<feature type="transmembrane region" description="Helical" evidence="1">
    <location>
        <begin position="39"/>
        <end position="57"/>
    </location>
</feature>
<dbReference type="RefSeq" id="WP_012754006.1">
    <property type="nucleotide sequence ID" value="NC_012811.1"/>
</dbReference>
<feature type="transmembrane region" description="Helical" evidence="1">
    <location>
        <begin position="12"/>
        <end position="33"/>
    </location>
</feature>
<evidence type="ECO:0000313" key="3">
    <source>
        <dbReference type="Proteomes" id="UP000009081"/>
    </source>
</evidence>
<feature type="transmembrane region" description="Helical" evidence="1">
    <location>
        <begin position="69"/>
        <end position="88"/>
    </location>
</feature>
<dbReference type="HOGENOM" id="CLU_2382794_0_0_5"/>
<dbReference type="AlphaFoldDB" id="C5B529"/>
<reference evidence="2 3" key="1">
    <citation type="journal article" date="2009" name="PLoS ONE">
        <title>Methylobacterium genome sequences: a reference blueprint to investigate microbial metabolism of C1 compounds from natural and industrial sources.</title>
        <authorList>
            <person name="Vuilleumier S."/>
            <person name="Chistoserdova L."/>
            <person name="Lee M.-C."/>
            <person name="Bringel F."/>
            <person name="Lajus A."/>
            <person name="Zhou Y."/>
            <person name="Gourion B."/>
            <person name="Barbe V."/>
            <person name="Chang J."/>
            <person name="Cruveiller S."/>
            <person name="Dossat C."/>
            <person name="Gillett W."/>
            <person name="Gruffaz C."/>
            <person name="Haugen E."/>
            <person name="Hourcade E."/>
            <person name="Levy R."/>
            <person name="Mangenot S."/>
            <person name="Muller E."/>
            <person name="Nadalig T."/>
            <person name="Pagni M."/>
            <person name="Penny C."/>
            <person name="Peyraud R."/>
            <person name="Robinson D.G."/>
            <person name="Roche D."/>
            <person name="Rouy Z."/>
            <person name="Saenampechek C."/>
            <person name="Salvignol G."/>
            <person name="Vallenet D."/>
            <person name="Wu Z."/>
            <person name="Marx C.J."/>
            <person name="Vorholt J.A."/>
            <person name="Olson M.V."/>
            <person name="Kaul R."/>
            <person name="Weissenbach J."/>
            <person name="Medigue C."/>
            <person name="Lidstrom M.E."/>
        </authorList>
    </citation>
    <scope>NUCLEOTIDE SEQUENCE [LARGE SCALE GENOMIC DNA]</scope>
    <source>
        <strain evidence="3">ATCC 14718 / DSM 1338 / JCM 2805 / NCIMB 9133 / AM1</strain>
    </source>
</reference>
<dbReference type="EMBL" id="CP001511">
    <property type="protein sequence ID" value="ACS43561.1"/>
    <property type="molecule type" value="Genomic_DNA"/>
</dbReference>
<accession>C5B529</accession>
<geneLocation type="plasmid" evidence="2 3">
    <name>megaplasmid</name>
</geneLocation>
<organism evidence="2 3">
    <name type="scientific">Methylorubrum extorquens (strain ATCC 14718 / DSM 1338 / JCM 2805 / NCIMB 9133 / AM1)</name>
    <name type="common">Methylobacterium extorquens</name>
    <dbReference type="NCBI Taxonomy" id="272630"/>
    <lineage>
        <taxon>Bacteria</taxon>
        <taxon>Pseudomonadati</taxon>
        <taxon>Pseudomonadota</taxon>
        <taxon>Alphaproteobacteria</taxon>
        <taxon>Hyphomicrobiales</taxon>
        <taxon>Methylobacteriaceae</taxon>
        <taxon>Methylorubrum</taxon>
    </lineage>
</organism>
<name>C5B529_METEA</name>
<proteinExistence type="predicted"/>
<gene>
    <name evidence="2" type="ordered locus">MexAM1_META2p0717</name>
</gene>
<evidence type="ECO:0000313" key="2">
    <source>
        <dbReference type="EMBL" id="ACS43561.1"/>
    </source>
</evidence>